<dbReference type="InterPro" id="IPR017946">
    <property type="entry name" value="PLC-like_Pdiesterase_TIM-brl"/>
</dbReference>
<dbReference type="SUPFAM" id="SSF51695">
    <property type="entry name" value="PLC-like phosphodiesterases"/>
    <property type="match status" value="1"/>
</dbReference>
<dbReference type="EMBL" id="JACVXB010000003">
    <property type="protein sequence ID" value="MBD0832202.1"/>
    <property type="molecule type" value="Genomic_DNA"/>
</dbReference>
<proteinExistence type="predicted"/>
<evidence type="ECO:0000313" key="1">
    <source>
        <dbReference type="EMBL" id="MBD0832202.1"/>
    </source>
</evidence>
<dbReference type="Gene3D" id="3.20.20.190">
    <property type="entry name" value="Phosphatidylinositol (PI) phosphodiesterase"/>
    <property type="match status" value="1"/>
</dbReference>
<name>A0A8J6U8V7_9FLAO</name>
<protein>
    <submittedName>
        <fullName evidence="1">Phosphatidylinositol-specific phospholipase C1-like protein</fullName>
    </submittedName>
</protein>
<gene>
    <name evidence="1" type="ORF">ICJ83_08660</name>
</gene>
<dbReference type="AlphaFoldDB" id="A0A8J6U8V7"/>
<dbReference type="GO" id="GO:0008081">
    <property type="term" value="F:phosphoric diester hydrolase activity"/>
    <property type="evidence" value="ECO:0007669"/>
    <property type="project" value="InterPro"/>
</dbReference>
<keyword evidence="2" id="KW-1185">Reference proteome</keyword>
<dbReference type="CDD" id="cd08589">
    <property type="entry name" value="PI-PLCc_SaPLC1_like"/>
    <property type="match status" value="1"/>
</dbReference>
<dbReference type="InterPro" id="IPR032075">
    <property type="entry name" value="PI-PLC-C1"/>
</dbReference>
<dbReference type="Proteomes" id="UP000600588">
    <property type="component" value="Unassembled WGS sequence"/>
</dbReference>
<dbReference type="GO" id="GO:0006629">
    <property type="term" value="P:lipid metabolic process"/>
    <property type="evidence" value="ECO:0007669"/>
    <property type="project" value="InterPro"/>
</dbReference>
<dbReference type="Pfam" id="PF16670">
    <property type="entry name" value="PI-PLC-C1"/>
    <property type="match status" value="1"/>
</dbReference>
<evidence type="ECO:0000313" key="2">
    <source>
        <dbReference type="Proteomes" id="UP000600588"/>
    </source>
</evidence>
<organism evidence="1 2">
    <name type="scientific">Aestuariibaculum sediminum</name>
    <dbReference type="NCBI Taxonomy" id="2770637"/>
    <lineage>
        <taxon>Bacteria</taxon>
        <taxon>Pseudomonadati</taxon>
        <taxon>Bacteroidota</taxon>
        <taxon>Flavobacteriia</taxon>
        <taxon>Flavobacteriales</taxon>
        <taxon>Flavobacteriaceae</taxon>
    </lineage>
</organism>
<accession>A0A8J6U8V7</accession>
<comment type="caution">
    <text evidence="1">The sequence shown here is derived from an EMBL/GenBank/DDBJ whole genome shotgun (WGS) entry which is preliminary data.</text>
</comment>
<reference evidence="1 2" key="1">
    <citation type="submission" date="2020-09" db="EMBL/GenBank/DDBJ databases">
        <title>TT11 complete genome.</title>
        <authorList>
            <person name="Wu Z."/>
        </authorList>
    </citation>
    <scope>NUCLEOTIDE SEQUENCE [LARGE SCALE GENOMIC DNA]</scope>
    <source>
        <strain evidence="1 2">TT11</strain>
    </source>
</reference>
<sequence length="355" mass="40980">MYFRKLCVITLFFLGTCKERNCIIRLNDLQVIGSHNSYKIEIEKPLWSILYEKDSSKAKSLQYGHIPLEHQLNLGLRNLELDVFFDPKGGYYANPKGLAMISQKGKVSLLFDVEAKLVMPGLKMFHIQDIDFRSHHLMFKEGLYVLKQWSDANPKHTPVFVLINTKDKEIDNLKQPLKFGKSALDSLDSEIRNIFPEDKIITPDLVRGHFETLEQAILNRGWPTLDSVKGRFLFVLDENETRIKEYVMGHPSLKGRVLFTNSKEGSPEAAFRVINNPIQDFDYIKQLVEKGYMVRTRADAGTIEARLNDYSRFEQAMASGAQVISTDYYIPSNLFESQFKVIFENGKYEKIKAYE</sequence>